<accession>A0AAD7EZL1</accession>
<feature type="region of interest" description="Disordered" evidence="1">
    <location>
        <begin position="1"/>
        <end position="21"/>
    </location>
</feature>
<evidence type="ECO:0000313" key="3">
    <source>
        <dbReference type="Proteomes" id="UP001218218"/>
    </source>
</evidence>
<evidence type="ECO:0000256" key="1">
    <source>
        <dbReference type="SAM" id="MobiDB-lite"/>
    </source>
</evidence>
<dbReference type="AlphaFoldDB" id="A0AAD7EZL1"/>
<keyword evidence="3" id="KW-1185">Reference proteome</keyword>
<dbReference type="EMBL" id="JARIHO010000006">
    <property type="protein sequence ID" value="KAJ7359924.1"/>
    <property type="molecule type" value="Genomic_DNA"/>
</dbReference>
<dbReference type="Proteomes" id="UP001218218">
    <property type="component" value="Unassembled WGS sequence"/>
</dbReference>
<reference evidence="2" key="1">
    <citation type="submission" date="2023-03" db="EMBL/GenBank/DDBJ databases">
        <title>Massive genome expansion in bonnet fungi (Mycena s.s.) driven by repeated elements and novel gene families across ecological guilds.</title>
        <authorList>
            <consortium name="Lawrence Berkeley National Laboratory"/>
            <person name="Harder C.B."/>
            <person name="Miyauchi S."/>
            <person name="Viragh M."/>
            <person name="Kuo A."/>
            <person name="Thoen E."/>
            <person name="Andreopoulos B."/>
            <person name="Lu D."/>
            <person name="Skrede I."/>
            <person name="Drula E."/>
            <person name="Henrissat B."/>
            <person name="Morin E."/>
            <person name="Kohler A."/>
            <person name="Barry K."/>
            <person name="LaButti K."/>
            <person name="Morin E."/>
            <person name="Salamov A."/>
            <person name="Lipzen A."/>
            <person name="Mereny Z."/>
            <person name="Hegedus B."/>
            <person name="Baldrian P."/>
            <person name="Stursova M."/>
            <person name="Weitz H."/>
            <person name="Taylor A."/>
            <person name="Grigoriev I.V."/>
            <person name="Nagy L.G."/>
            <person name="Martin F."/>
            <person name="Kauserud H."/>
        </authorList>
    </citation>
    <scope>NUCLEOTIDE SEQUENCE</scope>
    <source>
        <strain evidence="2">CBHHK002</strain>
    </source>
</reference>
<organism evidence="2 3">
    <name type="scientific">Mycena albidolilacea</name>
    <dbReference type="NCBI Taxonomy" id="1033008"/>
    <lineage>
        <taxon>Eukaryota</taxon>
        <taxon>Fungi</taxon>
        <taxon>Dikarya</taxon>
        <taxon>Basidiomycota</taxon>
        <taxon>Agaricomycotina</taxon>
        <taxon>Agaricomycetes</taxon>
        <taxon>Agaricomycetidae</taxon>
        <taxon>Agaricales</taxon>
        <taxon>Marasmiineae</taxon>
        <taxon>Mycenaceae</taxon>
        <taxon>Mycena</taxon>
    </lineage>
</organism>
<feature type="compositionally biased region" description="Low complexity" evidence="1">
    <location>
        <begin position="170"/>
        <end position="189"/>
    </location>
</feature>
<comment type="caution">
    <text evidence="2">The sequence shown here is derived from an EMBL/GenBank/DDBJ whole genome shotgun (WGS) entry which is preliminary data.</text>
</comment>
<proteinExistence type="predicted"/>
<gene>
    <name evidence="2" type="ORF">DFH08DRAFT_1039256</name>
</gene>
<evidence type="ECO:0000313" key="2">
    <source>
        <dbReference type="EMBL" id="KAJ7359924.1"/>
    </source>
</evidence>
<protein>
    <submittedName>
        <fullName evidence="2">Uncharacterized protein</fullName>
    </submittedName>
</protein>
<feature type="region of interest" description="Disordered" evidence="1">
    <location>
        <begin position="155"/>
        <end position="189"/>
    </location>
</feature>
<name>A0AAD7EZL1_9AGAR</name>
<sequence>MYNNRYHPYPRQRARQPPRDPVEDARLITAHQELKVMNIDEQKLCTYNHSTNSWVEIVRPQRVSSKKAIDIAASGLNKEWGKYTSPFFCPHLRRGGLRFDPLILTLNTRLDGQVLDFYRALDHECTFSIVVPKIKPRVTLLTLLTREEQLQFQAEQHYEDDEDDNDLDRSSTQASSSSTQASSSTQVLASSSQDFTTPSVFSPTAVSPVSSMSSILHPPSSPSIAKLALQAMKSPHTRFSGPKKMTPGRPTPLATRPWALRSYYSHDVAEARKTSDVFIMEFTHEHSAYDLFSNDPTCHLAWDPDQPPLPLQLYHKEIYTGCLEHTFRHLLFLYRSLGQVIRGMNSTLGVPFCDYASLVRYEQHRLEGRCTNHPDLSLIEPCDTFNGRIRGRSFMNGEQPQFRGETLDTPIGAALLEWNSRLGVPADVWMLVSTAVVHCAVCDLTRSFPAHRLHLDDDGACADPGQAMIAVNDD</sequence>